<feature type="domain" description="Class II Histidinyl-tRNA synthetase (HisRS)-like catalytic core" evidence="3">
    <location>
        <begin position="9"/>
        <end position="313"/>
    </location>
</feature>
<dbReference type="NCBIfam" id="NF009086">
    <property type="entry name" value="PRK12421.1"/>
    <property type="match status" value="1"/>
</dbReference>
<name>A0A1J5Q6M0_9ZZZZ</name>
<dbReference type="PANTHER" id="PTHR43707:SF1">
    <property type="entry name" value="HISTIDINE--TRNA LIGASE, MITOCHONDRIAL-RELATED"/>
    <property type="match status" value="1"/>
</dbReference>
<organism evidence="4">
    <name type="scientific">mine drainage metagenome</name>
    <dbReference type="NCBI Taxonomy" id="410659"/>
    <lineage>
        <taxon>unclassified sequences</taxon>
        <taxon>metagenomes</taxon>
        <taxon>ecological metagenomes</taxon>
    </lineage>
</organism>
<evidence type="ECO:0000256" key="1">
    <source>
        <dbReference type="ARBA" id="ARBA00004496"/>
    </source>
</evidence>
<dbReference type="InterPro" id="IPR041715">
    <property type="entry name" value="HisRS-like_core"/>
</dbReference>
<dbReference type="SUPFAM" id="SSF55681">
    <property type="entry name" value="Class II aaRS and biotin synthetases"/>
    <property type="match status" value="1"/>
</dbReference>
<sequence>MSAWVLPDHIADVLPSEARHIEELRRDLLDTARCYGYELVMPPLLEHLESLLTGAGVALDLQTFKLVDQLSGRMLGLRADSTPQVARIDAHLLNRTGVARLCYCGPILHTLPGAPHATREPLQLGAEIYGHAALEADIEVLTLALDCLKTAQVQAPSVDLADSRLVKALLSGVVLTASQLAALYAALAAKDSPELSALTRELPAQVRQGLLTLVQLYGDSKVLIEAEKSLPALPGIQEALHSLKQLADCFPSVKVTFDLADLQGYAYYTGARFAIYAPGGSSALVRGGRYDQVGAVFGRNRPAAGFSLDLKTLVGAVSPRPLQAAIRAPWRNEPALAAAIAALRCRGEVVVCILPGHESEVDEFHCDRELIQDAGQWRVRTITLIEGKAK</sequence>
<dbReference type="Gene3D" id="3.30.930.10">
    <property type="entry name" value="Bira Bifunctional Protein, Domain 2"/>
    <property type="match status" value="1"/>
</dbReference>
<gene>
    <name evidence="4" type="primary">hisZ_10</name>
    <name evidence="4" type="ORF">GALL_452690</name>
</gene>
<dbReference type="InterPro" id="IPR004516">
    <property type="entry name" value="HisRS/HisZ"/>
</dbReference>
<keyword evidence="4" id="KW-0808">Transferase</keyword>
<dbReference type="EMBL" id="MLJW01003003">
    <property type="protein sequence ID" value="OIQ73099.1"/>
    <property type="molecule type" value="Genomic_DNA"/>
</dbReference>
<comment type="subcellular location">
    <subcellularLocation>
        <location evidence="1">Cytoplasm</location>
    </subcellularLocation>
</comment>
<dbReference type="InterPro" id="IPR045864">
    <property type="entry name" value="aa-tRNA-synth_II/BPL/LPL"/>
</dbReference>
<dbReference type="Pfam" id="PF13393">
    <property type="entry name" value="tRNA-synt_His"/>
    <property type="match status" value="1"/>
</dbReference>
<keyword evidence="2" id="KW-0963">Cytoplasm</keyword>
<dbReference type="GO" id="GO:0006427">
    <property type="term" value="P:histidyl-tRNA aminoacylation"/>
    <property type="evidence" value="ECO:0007669"/>
    <property type="project" value="TreeGrafter"/>
</dbReference>
<dbReference type="GO" id="GO:0000105">
    <property type="term" value="P:L-histidine biosynthetic process"/>
    <property type="evidence" value="ECO:0007669"/>
    <property type="project" value="InterPro"/>
</dbReference>
<dbReference type="GO" id="GO:0004821">
    <property type="term" value="F:histidine-tRNA ligase activity"/>
    <property type="evidence" value="ECO:0007669"/>
    <property type="project" value="TreeGrafter"/>
</dbReference>
<dbReference type="GO" id="GO:0016757">
    <property type="term" value="F:glycosyltransferase activity"/>
    <property type="evidence" value="ECO:0007669"/>
    <property type="project" value="UniProtKB-KW"/>
</dbReference>
<dbReference type="GO" id="GO:0005737">
    <property type="term" value="C:cytoplasm"/>
    <property type="evidence" value="ECO:0007669"/>
    <property type="project" value="UniProtKB-SubCell"/>
</dbReference>
<accession>A0A1J5Q6M0</accession>
<keyword evidence="4" id="KW-0328">Glycosyltransferase</keyword>
<dbReference type="HAMAP" id="MF_00125">
    <property type="entry name" value="HisZ"/>
    <property type="match status" value="1"/>
</dbReference>
<protein>
    <submittedName>
        <fullName evidence="4">ATP phosphoribosyltransferase regulatory subunit</fullName>
    </submittedName>
</protein>
<dbReference type="PANTHER" id="PTHR43707">
    <property type="entry name" value="HISTIDYL-TRNA SYNTHETASE"/>
    <property type="match status" value="1"/>
</dbReference>
<evidence type="ECO:0000256" key="2">
    <source>
        <dbReference type="ARBA" id="ARBA00022490"/>
    </source>
</evidence>
<proteinExistence type="inferred from homology"/>
<evidence type="ECO:0000313" key="4">
    <source>
        <dbReference type="EMBL" id="OIQ73099.1"/>
    </source>
</evidence>
<reference evidence="4" key="1">
    <citation type="submission" date="2016-10" db="EMBL/GenBank/DDBJ databases">
        <title>Sequence of Gallionella enrichment culture.</title>
        <authorList>
            <person name="Poehlein A."/>
            <person name="Muehling M."/>
            <person name="Daniel R."/>
        </authorList>
    </citation>
    <scope>NUCLEOTIDE SEQUENCE</scope>
</reference>
<evidence type="ECO:0000259" key="3">
    <source>
        <dbReference type="Pfam" id="PF13393"/>
    </source>
</evidence>
<comment type="caution">
    <text evidence="4">The sequence shown here is derived from an EMBL/GenBank/DDBJ whole genome shotgun (WGS) entry which is preliminary data.</text>
</comment>
<dbReference type="AlphaFoldDB" id="A0A1J5Q6M0"/>
<dbReference type="NCBIfam" id="NF008935">
    <property type="entry name" value="PRK12292.1-1"/>
    <property type="match status" value="1"/>
</dbReference>
<dbReference type="InterPro" id="IPR004517">
    <property type="entry name" value="HisZ"/>
</dbReference>